<proteinExistence type="predicted"/>
<dbReference type="OrthoDB" id="8250859at2"/>
<dbReference type="RefSeq" id="WP_154071437.1">
    <property type="nucleotide sequence ID" value="NZ_LT670844.1"/>
</dbReference>
<dbReference type="EMBL" id="LT670844">
    <property type="protein sequence ID" value="SHL11916.1"/>
    <property type="molecule type" value="Genomic_DNA"/>
</dbReference>
<evidence type="ECO:0000256" key="1">
    <source>
        <dbReference type="SAM" id="MobiDB-lite"/>
    </source>
</evidence>
<dbReference type="AlphaFoldDB" id="A0A1M6Y153"/>
<reference evidence="2 3" key="1">
    <citation type="submission" date="2016-11" db="EMBL/GenBank/DDBJ databases">
        <authorList>
            <person name="Jaros S."/>
            <person name="Januszkiewicz K."/>
            <person name="Wedrychowicz H."/>
        </authorList>
    </citation>
    <scope>NUCLEOTIDE SEQUENCE [LARGE SCALE GENOMIC DNA]</scope>
    <source>
        <strain evidence="2 3">GAS499</strain>
    </source>
</reference>
<sequence length="65" mass="6809">MSPSKTHPVLAQPPLPTDATADSGAHGPMSQQDAGDSHGHEMHPQKLLRLVGSHDPHAGKNEDAD</sequence>
<accession>A0A1M6Y153</accession>
<name>A0A1M6Y153_9BRAD</name>
<organism evidence="2 3">
    <name type="scientific">Bradyrhizobium lablabi</name>
    <dbReference type="NCBI Taxonomy" id="722472"/>
    <lineage>
        <taxon>Bacteria</taxon>
        <taxon>Pseudomonadati</taxon>
        <taxon>Pseudomonadota</taxon>
        <taxon>Alphaproteobacteria</taxon>
        <taxon>Hyphomicrobiales</taxon>
        <taxon>Nitrobacteraceae</taxon>
        <taxon>Bradyrhizobium</taxon>
    </lineage>
</organism>
<feature type="region of interest" description="Disordered" evidence="1">
    <location>
        <begin position="1"/>
        <end position="65"/>
    </location>
</feature>
<dbReference type="Proteomes" id="UP000189935">
    <property type="component" value="Chromosome I"/>
</dbReference>
<evidence type="ECO:0000313" key="3">
    <source>
        <dbReference type="Proteomes" id="UP000189935"/>
    </source>
</evidence>
<gene>
    <name evidence="2" type="ORF">SAMN05444159_5043</name>
</gene>
<protein>
    <submittedName>
        <fullName evidence="2">Uncharacterized protein</fullName>
    </submittedName>
</protein>
<feature type="compositionally biased region" description="Basic and acidic residues" evidence="1">
    <location>
        <begin position="52"/>
        <end position="65"/>
    </location>
</feature>
<feature type="compositionally biased region" description="Basic and acidic residues" evidence="1">
    <location>
        <begin position="35"/>
        <end position="44"/>
    </location>
</feature>
<evidence type="ECO:0000313" key="2">
    <source>
        <dbReference type="EMBL" id="SHL11916.1"/>
    </source>
</evidence>